<dbReference type="EMBL" id="KV748292">
    <property type="protein sequence ID" value="OCK86666.1"/>
    <property type="molecule type" value="Genomic_DNA"/>
</dbReference>
<organism evidence="1 2">
    <name type="scientific">Cenococcum geophilum 1.58</name>
    <dbReference type="NCBI Taxonomy" id="794803"/>
    <lineage>
        <taxon>Eukaryota</taxon>
        <taxon>Fungi</taxon>
        <taxon>Dikarya</taxon>
        <taxon>Ascomycota</taxon>
        <taxon>Pezizomycotina</taxon>
        <taxon>Dothideomycetes</taxon>
        <taxon>Pleosporomycetidae</taxon>
        <taxon>Gloniales</taxon>
        <taxon>Gloniaceae</taxon>
        <taxon>Cenococcum</taxon>
    </lineage>
</organism>
<sequence length="502" mass="55802">MAPGLEQRTPPRPLDIESITKPWQSELLARREETRRDRPNYYVNDLSSLITSSFANTFITGTGDDVFSAILPHIACAESEIIFATCFWARSTSLAKLSHTLRLLSSKVLQQGGSKIRVRIGFSSLSVFQKLFHTPSISGKIYPPDTWAKKLGLPSPSELQGLDLEIKSIFLLPFSVMHPKFIIVDRKKVFLPSCNVSWEAWFEGCVELSGPIVQKFVQFWEEFWSNDKRSLPDTPTATSTLAPEPPQLFSSNTPRPAYSVIPLTPTTSIPTIFLPSPHHLNPRFRPFTSPSQTHAPPTPLNTFLLHLLSHAHHSIYIQTPNLTSPPVLTALLRALRRSVSVHILTSSRLMTLEQLVTAGTTTARCMRKLAKRYEALVSLSPLPASRDSATPLRPDAYDEEAALGTPTPTPTPAPGALTIEFFEPRGGGRRRGGERGEPQQSHLKLTVVDELVAVLGSGNMDRASWFTSQELGVAFFDREMAVKVREAVGREMEGRVRVFYKA</sequence>
<dbReference type="Proteomes" id="UP000250078">
    <property type="component" value="Unassembled WGS sequence"/>
</dbReference>
<name>A0ACC8EKF7_9PEZI</name>
<evidence type="ECO:0000313" key="1">
    <source>
        <dbReference type="EMBL" id="OCK86666.1"/>
    </source>
</evidence>
<proteinExistence type="predicted"/>
<keyword evidence="2" id="KW-1185">Reference proteome</keyword>
<evidence type="ECO:0000313" key="2">
    <source>
        <dbReference type="Proteomes" id="UP000250078"/>
    </source>
</evidence>
<reference evidence="1 2" key="1">
    <citation type="journal article" date="2016" name="Nat. Commun.">
        <title>Ectomycorrhizal ecology is imprinted in the genome of the dominant symbiotic fungus Cenococcum geophilum.</title>
        <authorList>
            <consortium name="DOE Joint Genome Institute"/>
            <person name="Peter M."/>
            <person name="Kohler A."/>
            <person name="Ohm R.A."/>
            <person name="Kuo A."/>
            <person name="Krutzmann J."/>
            <person name="Morin E."/>
            <person name="Arend M."/>
            <person name="Barry K.W."/>
            <person name="Binder M."/>
            <person name="Choi C."/>
            <person name="Clum A."/>
            <person name="Copeland A."/>
            <person name="Grisel N."/>
            <person name="Haridas S."/>
            <person name="Kipfer T."/>
            <person name="LaButti K."/>
            <person name="Lindquist E."/>
            <person name="Lipzen A."/>
            <person name="Maire R."/>
            <person name="Meier B."/>
            <person name="Mihaltcheva S."/>
            <person name="Molinier V."/>
            <person name="Murat C."/>
            <person name="Poggeler S."/>
            <person name="Quandt C.A."/>
            <person name="Sperisen C."/>
            <person name="Tritt A."/>
            <person name="Tisserant E."/>
            <person name="Crous P.W."/>
            <person name="Henrissat B."/>
            <person name="Nehls U."/>
            <person name="Egli S."/>
            <person name="Spatafora J.W."/>
            <person name="Grigoriev I.V."/>
            <person name="Martin F.M."/>
        </authorList>
    </citation>
    <scope>NUCLEOTIDE SEQUENCE [LARGE SCALE GENOMIC DNA]</scope>
    <source>
        <strain evidence="1 2">1.58</strain>
    </source>
</reference>
<protein>
    <submittedName>
        <fullName evidence="1">Phospholipase D/nuclease</fullName>
    </submittedName>
</protein>
<accession>A0ACC8EKF7</accession>
<gene>
    <name evidence="1" type="ORF">K441DRAFT_598371</name>
</gene>